<dbReference type="Proteomes" id="UP000199048">
    <property type="component" value="Unassembled WGS sequence"/>
</dbReference>
<dbReference type="STRING" id="582667.SAMN05192568_102369"/>
<dbReference type="Gene3D" id="3.40.50.300">
    <property type="entry name" value="P-loop containing nucleotide triphosphate hydrolases"/>
    <property type="match status" value="1"/>
</dbReference>
<dbReference type="InterPro" id="IPR027417">
    <property type="entry name" value="P-loop_NTPase"/>
</dbReference>
<keyword evidence="1" id="KW-0175">Coiled coil</keyword>
<gene>
    <name evidence="2" type="ORF">SAMN05192568_102369</name>
</gene>
<proteinExistence type="predicted"/>
<dbReference type="AlphaFoldDB" id="A0A1I4P6Q7"/>
<feature type="coiled-coil region" evidence="1">
    <location>
        <begin position="235"/>
        <end position="297"/>
    </location>
</feature>
<accession>A0A1I4P6Q7</accession>
<sequence>MTGLLTLRHLAFTGPEAVGAGLAFEDGLNILYGASNTGKSFVVESLNFMFGGSTTPEAIDEARPYDRAWLGLRLPDGAEITLSRSLSGYGFTAYPGLVTAPNDDGFALSPEHDANSDANLSMYLLRQLGLGRRELVKNAHGEKATLSFRHIAPYLFVPEETIIAKRSPVLASGQAIQATLERNVFKLLLTGKDDSAVTKTVPPKILAAVKAGKIELVDEWLSGIDRELGETPPPRAELQEQADRLEETLAALKGDLVHAQDRLDGLVGERRRTRDARDEARARAADLELTLAQFRKLDEVYVSDIERLQAVEEGGALLLAMTGHECPVCGAPPDAQVHKAHVDEIGRFHGAAAAEVRKIRRERADLAGVMRSLASEAAGLRTREAGLVEELADLDGSLDEARPAERDFRSRYEGIETQRARVGRLLDLYARRDRLEVERSRLDVPVPRRPVGEKAATPLEGGVAHEYAQVVREVLEAWGFPGRPTLSFDLGLQDIRLDGKERSANGKGVRALLHAAMKVALLMFCNRIGKPHPGFVVLDTPLLTYREPMRSKHGPLDDDEQALRDSGVAARFYAHLAGLSEIGQFLVVENSDPPAEALVLANVQLFTGQPGAGRYGLFPRYDKTTEEKPVDRGG</sequence>
<evidence type="ECO:0000313" key="3">
    <source>
        <dbReference type="Proteomes" id="UP000199048"/>
    </source>
</evidence>
<reference evidence="3" key="1">
    <citation type="submission" date="2016-10" db="EMBL/GenBank/DDBJ databases">
        <authorList>
            <person name="Varghese N."/>
            <person name="Submissions S."/>
        </authorList>
    </citation>
    <scope>NUCLEOTIDE SEQUENCE [LARGE SCALE GENOMIC DNA]</scope>
    <source>
        <strain evidence="3">BL36</strain>
    </source>
</reference>
<evidence type="ECO:0008006" key="4">
    <source>
        <dbReference type="Google" id="ProtNLM"/>
    </source>
</evidence>
<dbReference type="OrthoDB" id="975794at2"/>
<protein>
    <recommendedName>
        <fullName evidence="4">AAA domain-containing protein</fullName>
    </recommendedName>
</protein>
<keyword evidence="3" id="KW-1185">Reference proteome</keyword>
<dbReference type="EMBL" id="FOTK01000023">
    <property type="protein sequence ID" value="SFM23227.1"/>
    <property type="molecule type" value="Genomic_DNA"/>
</dbReference>
<evidence type="ECO:0000313" key="2">
    <source>
        <dbReference type="EMBL" id="SFM23227.1"/>
    </source>
</evidence>
<dbReference type="RefSeq" id="WP_092043590.1">
    <property type="nucleotide sequence ID" value="NZ_FOTK01000023.1"/>
</dbReference>
<evidence type="ECO:0000256" key="1">
    <source>
        <dbReference type="SAM" id="Coils"/>
    </source>
</evidence>
<name>A0A1I4P6Q7_9HYPH</name>
<organism evidence="2 3">
    <name type="scientific">Methylobacterium pseudosasicola</name>
    <dbReference type="NCBI Taxonomy" id="582667"/>
    <lineage>
        <taxon>Bacteria</taxon>
        <taxon>Pseudomonadati</taxon>
        <taxon>Pseudomonadota</taxon>
        <taxon>Alphaproteobacteria</taxon>
        <taxon>Hyphomicrobiales</taxon>
        <taxon>Methylobacteriaceae</taxon>
        <taxon>Methylobacterium</taxon>
    </lineage>
</organism>